<keyword evidence="2" id="KW-1185">Reference proteome</keyword>
<protein>
    <submittedName>
        <fullName evidence="1">Uncharacterized protein</fullName>
    </submittedName>
</protein>
<evidence type="ECO:0000313" key="1">
    <source>
        <dbReference type="EMBL" id="KOX71330.1"/>
    </source>
</evidence>
<sequence length="178" mass="19556">MQTAFDTVIVTFPYFSTHDLAGPLSPASAKEKRQIIASSLSLSDFLAHGPAAAAAAAKEVAANTVIGRNLFEREIKRKGEHSAKGVQTVRSRQQHSRVYVRSKGVAPKKEIPMAICMHRIQSNGNAGLFNPLVAESKLRPTMVDECIRSFANARKQSRKLARNNENHISLNRTVYCAL</sequence>
<accession>A0A0M8ZUC4</accession>
<dbReference type="EMBL" id="KQ435840">
    <property type="protein sequence ID" value="KOX71330.1"/>
    <property type="molecule type" value="Genomic_DNA"/>
</dbReference>
<proteinExistence type="predicted"/>
<dbReference type="STRING" id="166423.A0A0M8ZUC4"/>
<name>A0A0M8ZUC4_9HYME</name>
<dbReference type="Proteomes" id="UP000053105">
    <property type="component" value="Unassembled WGS sequence"/>
</dbReference>
<evidence type="ECO:0000313" key="2">
    <source>
        <dbReference type="Proteomes" id="UP000053105"/>
    </source>
</evidence>
<gene>
    <name evidence="1" type="ORF">WN51_01603</name>
</gene>
<reference evidence="1 2" key="1">
    <citation type="submission" date="2015-07" db="EMBL/GenBank/DDBJ databases">
        <title>The genome of Melipona quadrifasciata.</title>
        <authorList>
            <person name="Pan H."/>
            <person name="Kapheim K."/>
        </authorList>
    </citation>
    <scope>NUCLEOTIDE SEQUENCE [LARGE SCALE GENOMIC DNA]</scope>
    <source>
        <strain evidence="1">0111107301</strain>
        <tissue evidence="1">Whole body</tissue>
    </source>
</reference>
<dbReference type="OrthoDB" id="5563016at2759"/>
<organism evidence="1 2">
    <name type="scientific">Melipona quadrifasciata</name>
    <dbReference type="NCBI Taxonomy" id="166423"/>
    <lineage>
        <taxon>Eukaryota</taxon>
        <taxon>Metazoa</taxon>
        <taxon>Ecdysozoa</taxon>
        <taxon>Arthropoda</taxon>
        <taxon>Hexapoda</taxon>
        <taxon>Insecta</taxon>
        <taxon>Pterygota</taxon>
        <taxon>Neoptera</taxon>
        <taxon>Endopterygota</taxon>
        <taxon>Hymenoptera</taxon>
        <taxon>Apocrita</taxon>
        <taxon>Aculeata</taxon>
        <taxon>Apoidea</taxon>
        <taxon>Anthophila</taxon>
        <taxon>Apidae</taxon>
        <taxon>Melipona</taxon>
    </lineage>
</organism>
<dbReference type="AlphaFoldDB" id="A0A0M8ZUC4"/>